<dbReference type="EMBL" id="OCSU01000003">
    <property type="protein sequence ID" value="SOE87978.1"/>
    <property type="molecule type" value="Genomic_DNA"/>
</dbReference>
<organism evidence="1 2">
    <name type="scientific">Caballeronia arationis</name>
    <dbReference type="NCBI Taxonomy" id="1777142"/>
    <lineage>
        <taxon>Bacteria</taxon>
        <taxon>Pseudomonadati</taxon>
        <taxon>Pseudomonadota</taxon>
        <taxon>Betaproteobacteria</taxon>
        <taxon>Burkholderiales</taxon>
        <taxon>Burkholderiaceae</taxon>
        <taxon>Caballeronia</taxon>
    </lineage>
</organism>
<evidence type="ECO:0000313" key="2">
    <source>
        <dbReference type="Proteomes" id="UP000219522"/>
    </source>
</evidence>
<dbReference type="RefSeq" id="WP_062642793.1">
    <property type="nucleotide sequence ID" value="NZ_FCOG02000160.1"/>
</dbReference>
<gene>
    <name evidence="1" type="ORF">SAMN05446927_6567</name>
</gene>
<proteinExistence type="predicted"/>
<name>A0A7Z7IC34_9BURK</name>
<reference evidence="1 2" key="1">
    <citation type="submission" date="2017-09" db="EMBL/GenBank/DDBJ databases">
        <authorList>
            <person name="Varghese N."/>
            <person name="Submissions S."/>
        </authorList>
    </citation>
    <scope>NUCLEOTIDE SEQUENCE [LARGE SCALE GENOMIC DNA]</scope>
    <source>
        <strain evidence="1 2">OK806</strain>
    </source>
</reference>
<dbReference type="Proteomes" id="UP000219522">
    <property type="component" value="Unassembled WGS sequence"/>
</dbReference>
<protein>
    <submittedName>
        <fullName evidence="1">Uncharacterized protein</fullName>
    </submittedName>
</protein>
<dbReference type="AlphaFoldDB" id="A0A7Z7IC34"/>
<sequence>MSKRVTPGALCRIIGSANGPRGVSVGRICRAKFLYTDRPPHSLWGEIWRVVSADGGELISEHGGIGMEVDCAEDWLELVDEDPNDSLRETEKELVHE</sequence>
<accession>A0A7Z7IC34</accession>
<comment type="caution">
    <text evidence="1">The sequence shown here is derived from an EMBL/GenBank/DDBJ whole genome shotgun (WGS) entry which is preliminary data.</text>
</comment>
<keyword evidence="2" id="KW-1185">Reference proteome</keyword>
<evidence type="ECO:0000313" key="1">
    <source>
        <dbReference type="EMBL" id="SOE87978.1"/>
    </source>
</evidence>